<dbReference type="Proteomes" id="UP000197468">
    <property type="component" value="Unassembled WGS sequence"/>
</dbReference>
<evidence type="ECO:0000313" key="3">
    <source>
        <dbReference type="Proteomes" id="UP000197468"/>
    </source>
</evidence>
<gene>
    <name evidence="2" type="ORF">CDN99_06110</name>
</gene>
<reference evidence="2 3" key="1">
    <citation type="journal article" date="2008" name="Int. J. Syst. Evol. Microbiol.">
        <title>Description of Roseateles aquatilis sp. nov. and Roseateles terrae sp. nov., in the class Betaproteobacteria, and emended description of the genus Roseateles.</title>
        <authorList>
            <person name="Gomila M."/>
            <person name="Bowien B."/>
            <person name="Falsen E."/>
            <person name="Moore E.R."/>
            <person name="Lalucat J."/>
        </authorList>
    </citation>
    <scope>NUCLEOTIDE SEQUENCE [LARGE SCALE GENOMIC DNA]</scope>
    <source>
        <strain evidence="2 3">CCUG 48205</strain>
    </source>
</reference>
<name>A0A246JH04_9BURK</name>
<protein>
    <submittedName>
        <fullName evidence="2">Uncharacterized protein</fullName>
    </submittedName>
</protein>
<evidence type="ECO:0000313" key="2">
    <source>
        <dbReference type="EMBL" id="OWQ91938.1"/>
    </source>
</evidence>
<feature type="region of interest" description="Disordered" evidence="1">
    <location>
        <begin position="138"/>
        <end position="160"/>
    </location>
</feature>
<proteinExistence type="predicted"/>
<organism evidence="2 3">
    <name type="scientific">Roseateles aquatilis</name>
    <dbReference type="NCBI Taxonomy" id="431061"/>
    <lineage>
        <taxon>Bacteria</taxon>
        <taxon>Pseudomonadati</taxon>
        <taxon>Pseudomonadota</taxon>
        <taxon>Betaproteobacteria</taxon>
        <taxon>Burkholderiales</taxon>
        <taxon>Sphaerotilaceae</taxon>
        <taxon>Roseateles</taxon>
    </lineage>
</organism>
<dbReference type="AlphaFoldDB" id="A0A246JH04"/>
<keyword evidence="3" id="KW-1185">Reference proteome</keyword>
<dbReference type="EMBL" id="NIOF01000002">
    <property type="protein sequence ID" value="OWQ91938.1"/>
    <property type="molecule type" value="Genomic_DNA"/>
</dbReference>
<comment type="caution">
    <text evidence="2">The sequence shown here is derived from an EMBL/GenBank/DDBJ whole genome shotgun (WGS) entry which is preliminary data.</text>
</comment>
<accession>A0A246JH04</accession>
<evidence type="ECO:0000256" key="1">
    <source>
        <dbReference type="SAM" id="MobiDB-lite"/>
    </source>
</evidence>
<sequence length="160" mass="17089">MDESPPDASVDARRHDLPDPLPAAVASIADALLGLLGWPEDVAIQVSVPCQAPLHYARVRTPRHLIEIIFNPTTGRFDCTSCQAVPLELPPGSASDGGFLRAVLQGLAGATATALLQASPFLIEPWENWALAQEAVEAAPDPEERMGIPGATRVRRKERA</sequence>